<evidence type="ECO:0000256" key="1">
    <source>
        <dbReference type="SAM" id="SignalP"/>
    </source>
</evidence>
<dbReference type="AlphaFoldDB" id="A0AA49JIH8"/>
<evidence type="ECO:0000313" key="2">
    <source>
        <dbReference type="EMBL" id="WKN35142.1"/>
    </source>
</evidence>
<protein>
    <recommendedName>
        <fullName evidence="3">PepSY domain-containing protein</fullName>
    </recommendedName>
</protein>
<name>A0AA49JIH8_9BACT</name>
<gene>
    <name evidence="2" type="ORF">K4G66_22455</name>
</gene>
<feature type="signal peptide" evidence="1">
    <location>
        <begin position="1"/>
        <end position="21"/>
    </location>
</feature>
<keyword evidence="1" id="KW-0732">Signal</keyword>
<dbReference type="Gene3D" id="3.10.450.360">
    <property type="match status" value="1"/>
</dbReference>
<dbReference type="EMBL" id="CP120682">
    <property type="protein sequence ID" value="WKN35142.1"/>
    <property type="molecule type" value="Genomic_DNA"/>
</dbReference>
<reference evidence="2" key="1">
    <citation type="journal article" date="2023" name="Comput. Struct. Biotechnol. J.">
        <title>Discovery of a novel marine Bacteroidetes with a rich repertoire of carbohydrate-active enzymes.</title>
        <authorList>
            <person name="Chen B."/>
            <person name="Liu G."/>
            <person name="Chen Q."/>
            <person name="Wang H."/>
            <person name="Liu L."/>
            <person name="Tang K."/>
        </authorList>
    </citation>
    <scope>NUCLEOTIDE SEQUENCE</scope>
    <source>
        <strain evidence="2">TK19036</strain>
    </source>
</reference>
<reference evidence="2" key="2">
    <citation type="journal article" date="2024" name="Antonie Van Leeuwenhoek">
        <title>Roseihalotalea indica gen. nov., sp. nov., a halophilic Bacteroidetes from mesopelagic Southwest Indian Ocean with higher carbohydrate metabolic potential.</title>
        <authorList>
            <person name="Chen B."/>
            <person name="Zhang M."/>
            <person name="Lin D."/>
            <person name="Ye J."/>
            <person name="Tang K."/>
        </authorList>
    </citation>
    <scope>NUCLEOTIDE SEQUENCE</scope>
    <source>
        <strain evidence="2">TK19036</strain>
    </source>
</reference>
<organism evidence="2">
    <name type="scientific">Roseihalotalea indica</name>
    <dbReference type="NCBI Taxonomy" id="2867963"/>
    <lineage>
        <taxon>Bacteria</taxon>
        <taxon>Pseudomonadati</taxon>
        <taxon>Bacteroidota</taxon>
        <taxon>Cytophagia</taxon>
        <taxon>Cytophagales</taxon>
        <taxon>Catalimonadaceae</taxon>
        <taxon>Roseihalotalea</taxon>
    </lineage>
</organism>
<accession>A0AA49JIH8</accession>
<feature type="chain" id="PRO_5041449663" description="PepSY domain-containing protein" evidence="1">
    <location>
        <begin position="22"/>
        <end position="115"/>
    </location>
</feature>
<evidence type="ECO:0008006" key="3">
    <source>
        <dbReference type="Google" id="ProtNLM"/>
    </source>
</evidence>
<sequence>MKKVFFALFTAAFLFSLSTFAQTEEEETQPEQEQTQPEETVTAMADEGMEIEFDQLPDAVKTSFESSDYAMWDVKAVYEVVSEEEETTEYKITVTDGTKEESVLFDEEGEEVEQY</sequence>
<proteinExistence type="predicted"/>